<protein>
    <submittedName>
        <fullName evidence="2">Pseudouridine synthase</fullName>
    </submittedName>
</protein>
<evidence type="ECO:0000313" key="2">
    <source>
        <dbReference type="EMBL" id="RMW98692.1"/>
    </source>
</evidence>
<proteinExistence type="predicted"/>
<dbReference type="InterPro" id="IPR050188">
    <property type="entry name" value="RluA_PseudoU_synthase"/>
</dbReference>
<gene>
    <name evidence="2" type="ORF">EBQ25_09010</name>
</gene>
<dbReference type="GO" id="GO:0009982">
    <property type="term" value="F:pseudouridine synthase activity"/>
    <property type="evidence" value="ECO:0007669"/>
    <property type="project" value="InterPro"/>
</dbReference>
<sequence length="297" mass="33772">MRRGNAPEGYSRAGVWAGESGQMLDFLARRFPRVDVAVWRARIARGEVLDAQGRPVRCDTRVEGLSHVFYRRTPEQEAPIPFEAQVLYQDAHLVVADKPHFLPTAPGGQYVEQTLLTRLQRQLRLPRLAPLHRLDKDTAGLVLLSPEPAGRDAWHTLFRSRTLRKLYEAVAPWRAELELPRTHASRMEEGGARFFTMHEVPGAPNSQTHIEMAARSGAWALYRLRPVTGKKHQLRLHMAALGAPIRHDAFYPEINDPPPGDYSRPLQLLARELAFTDPVSGRERVFVSQQRLQWPPD</sequence>
<evidence type="ECO:0000313" key="3">
    <source>
        <dbReference type="Proteomes" id="UP000267035"/>
    </source>
</evidence>
<dbReference type="AlphaFoldDB" id="A0A3M6Q674"/>
<dbReference type="InterPro" id="IPR006145">
    <property type="entry name" value="PsdUridine_synth_RsuA/RluA"/>
</dbReference>
<dbReference type="GO" id="GO:0000455">
    <property type="term" value="P:enzyme-directed rRNA pseudouridine synthesis"/>
    <property type="evidence" value="ECO:0007669"/>
    <property type="project" value="TreeGrafter"/>
</dbReference>
<dbReference type="Proteomes" id="UP000267035">
    <property type="component" value="Unassembled WGS sequence"/>
</dbReference>
<dbReference type="SUPFAM" id="SSF55120">
    <property type="entry name" value="Pseudouridine synthase"/>
    <property type="match status" value="1"/>
</dbReference>
<dbReference type="Gene3D" id="3.30.2350.10">
    <property type="entry name" value="Pseudouridine synthase"/>
    <property type="match status" value="1"/>
</dbReference>
<reference evidence="2 3" key="1">
    <citation type="submission" date="2018-10" db="EMBL/GenBank/DDBJ databases">
        <title>Comamonadaceae CDC group NO-1 genome sequencing and assembly.</title>
        <authorList>
            <person name="Bernier A.-M."/>
            <person name="Bernard K."/>
        </authorList>
    </citation>
    <scope>NUCLEOTIDE SEQUENCE [LARGE SCALE GENOMIC DNA]</scope>
    <source>
        <strain evidence="2 3">NML161473</strain>
    </source>
</reference>
<comment type="caution">
    <text evidence="2">The sequence shown here is derived from an EMBL/GenBank/DDBJ whole genome shotgun (WGS) entry which is preliminary data.</text>
</comment>
<dbReference type="GO" id="GO:0140098">
    <property type="term" value="F:catalytic activity, acting on RNA"/>
    <property type="evidence" value="ECO:0007669"/>
    <property type="project" value="UniProtKB-ARBA"/>
</dbReference>
<accession>A0A3M6Q674</accession>
<organism evidence="2 3">
    <name type="scientific">Allofranklinella schreckenbergeri</name>
    <dbReference type="NCBI Taxonomy" id="1076744"/>
    <lineage>
        <taxon>Bacteria</taxon>
        <taxon>Pseudomonadati</taxon>
        <taxon>Pseudomonadota</taxon>
        <taxon>Betaproteobacteria</taxon>
        <taxon>Burkholderiales</taxon>
        <taxon>Comamonadaceae</taxon>
        <taxon>Allofranklinella</taxon>
    </lineage>
</organism>
<dbReference type="InterPro" id="IPR006224">
    <property type="entry name" value="PsdUridine_synth_RluA-like_CS"/>
</dbReference>
<dbReference type="InterPro" id="IPR020103">
    <property type="entry name" value="PsdUridine_synth_cat_dom_sf"/>
</dbReference>
<dbReference type="EMBL" id="RDQL01000011">
    <property type="protein sequence ID" value="RMW98692.1"/>
    <property type="molecule type" value="Genomic_DNA"/>
</dbReference>
<feature type="domain" description="Pseudouridine synthase RsuA/RluA-like" evidence="1">
    <location>
        <begin position="92"/>
        <end position="240"/>
    </location>
</feature>
<dbReference type="PROSITE" id="PS01129">
    <property type="entry name" value="PSI_RLU"/>
    <property type="match status" value="1"/>
</dbReference>
<dbReference type="PANTHER" id="PTHR21600:SF84">
    <property type="entry name" value="PSEUDOURIDINE SYNTHASE RSUA_RLUA-LIKE DOMAIN-CONTAINING PROTEIN"/>
    <property type="match status" value="1"/>
</dbReference>
<dbReference type="GO" id="GO:0003723">
    <property type="term" value="F:RNA binding"/>
    <property type="evidence" value="ECO:0007669"/>
    <property type="project" value="InterPro"/>
</dbReference>
<dbReference type="RefSeq" id="WP_122254285.1">
    <property type="nucleotide sequence ID" value="NZ_RDQL01000011.1"/>
</dbReference>
<name>A0A3M6Q674_9BURK</name>
<keyword evidence="3" id="KW-1185">Reference proteome</keyword>
<dbReference type="Pfam" id="PF00849">
    <property type="entry name" value="PseudoU_synth_2"/>
    <property type="match status" value="1"/>
</dbReference>
<evidence type="ECO:0000259" key="1">
    <source>
        <dbReference type="Pfam" id="PF00849"/>
    </source>
</evidence>
<dbReference type="PANTHER" id="PTHR21600">
    <property type="entry name" value="MITOCHONDRIAL RNA PSEUDOURIDINE SYNTHASE"/>
    <property type="match status" value="1"/>
</dbReference>